<dbReference type="PANTHER" id="PTHR34610">
    <property type="entry name" value="SSL7007 PROTEIN"/>
    <property type="match status" value="1"/>
</dbReference>
<gene>
    <name evidence="2" type="ORF">RM532_04830</name>
</gene>
<evidence type="ECO:0000313" key="2">
    <source>
        <dbReference type="EMBL" id="MDT0634275.1"/>
    </source>
</evidence>
<dbReference type="InterPro" id="IPR002850">
    <property type="entry name" value="PIN_toxin-like"/>
</dbReference>
<dbReference type="Proteomes" id="UP001251857">
    <property type="component" value="Unassembled WGS sequence"/>
</dbReference>
<accession>A0ABU3BY86</accession>
<proteinExistence type="predicted"/>
<dbReference type="NCBIfam" id="TIGR00305">
    <property type="entry name" value="putative toxin-antitoxin system toxin component, PIN family"/>
    <property type="match status" value="1"/>
</dbReference>
<dbReference type="PANTHER" id="PTHR34610:SF3">
    <property type="entry name" value="SSL7007 PROTEIN"/>
    <property type="match status" value="1"/>
</dbReference>
<dbReference type="EMBL" id="JAVRIB010000004">
    <property type="protein sequence ID" value="MDT0634275.1"/>
    <property type="molecule type" value="Genomic_DNA"/>
</dbReference>
<dbReference type="Pfam" id="PF13470">
    <property type="entry name" value="PIN_3"/>
    <property type="match status" value="1"/>
</dbReference>
<dbReference type="RefSeq" id="WP_311652034.1">
    <property type="nucleotide sequence ID" value="NZ_JAVRIB010000004.1"/>
</dbReference>
<dbReference type="InterPro" id="IPR029060">
    <property type="entry name" value="PIN-like_dom_sf"/>
</dbReference>
<evidence type="ECO:0000313" key="3">
    <source>
        <dbReference type="Proteomes" id="UP001251857"/>
    </source>
</evidence>
<reference evidence="2 3" key="1">
    <citation type="submission" date="2023-09" db="EMBL/GenBank/DDBJ databases">
        <authorList>
            <person name="Rey-Velasco X."/>
        </authorList>
    </citation>
    <scope>NUCLEOTIDE SEQUENCE [LARGE SCALE GENOMIC DNA]</scope>
    <source>
        <strain evidence="2 3">W335</strain>
    </source>
</reference>
<keyword evidence="3" id="KW-1185">Reference proteome</keyword>
<protein>
    <submittedName>
        <fullName evidence="2">Toxin-antitoxin system toxin component, PIN family</fullName>
    </submittedName>
</protein>
<name>A0ABU3BY86_9GAMM</name>
<dbReference type="InterPro" id="IPR002716">
    <property type="entry name" value="PIN_dom"/>
</dbReference>
<organism evidence="2 3">
    <name type="scientific">Spectribacter hydrogenoxidans</name>
    <dbReference type="NCBI Taxonomy" id="3075608"/>
    <lineage>
        <taxon>Bacteria</taxon>
        <taxon>Pseudomonadati</taxon>
        <taxon>Pseudomonadota</taxon>
        <taxon>Gammaproteobacteria</taxon>
        <taxon>Salinisphaerales</taxon>
        <taxon>Salinisphaeraceae</taxon>
        <taxon>Spectribacter</taxon>
    </lineage>
</organism>
<dbReference type="SUPFAM" id="SSF88723">
    <property type="entry name" value="PIN domain-like"/>
    <property type="match status" value="1"/>
</dbReference>
<feature type="domain" description="PIN" evidence="1">
    <location>
        <begin position="5"/>
        <end position="117"/>
    </location>
</feature>
<sequence length="140" mass="15188">MSGAVVVDTNVVIAGLLTGETTSPVARILDSMLGAAFPFVLSEPLLAEYRAVILRPRLRDIHGLGDPDIDDLLVTLTEHAIVISPQPTVLAPDSGDQHLWELLAARADLRLVTGDKRLFEAGIYRQRIISPQAFVGNPQR</sequence>
<comment type="caution">
    <text evidence="2">The sequence shown here is derived from an EMBL/GenBank/DDBJ whole genome shotgun (WGS) entry which is preliminary data.</text>
</comment>
<evidence type="ECO:0000259" key="1">
    <source>
        <dbReference type="Pfam" id="PF13470"/>
    </source>
</evidence>